<protein>
    <recommendedName>
        <fullName evidence="2">YCII-related domain-containing protein</fullName>
    </recommendedName>
</protein>
<evidence type="ECO:0000313" key="3">
    <source>
        <dbReference type="EMBL" id="AGS35051.1"/>
    </source>
</evidence>
<evidence type="ECO:0000256" key="1">
    <source>
        <dbReference type="ARBA" id="ARBA00007689"/>
    </source>
</evidence>
<dbReference type="Pfam" id="PF03795">
    <property type="entry name" value="YCII"/>
    <property type="match status" value="1"/>
</dbReference>
<dbReference type="SUPFAM" id="SSF54909">
    <property type="entry name" value="Dimeric alpha+beta barrel"/>
    <property type="match status" value="1"/>
</dbReference>
<keyword evidence="4" id="KW-1185">Reference proteome</keyword>
<gene>
    <name evidence="3" type="ORF">B841_07890</name>
</gene>
<organism evidence="3 4">
    <name type="scientific">Corynebacterium maris DSM 45190</name>
    <dbReference type="NCBI Taxonomy" id="1224163"/>
    <lineage>
        <taxon>Bacteria</taxon>
        <taxon>Bacillati</taxon>
        <taxon>Actinomycetota</taxon>
        <taxon>Actinomycetes</taxon>
        <taxon>Mycobacteriales</taxon>
        <taxon>Corynebacteriaceae</taxon>
        <taxon>Corynebacterium</taxon>
    </lineage>
</organism>
<feature type="domain" description="YCII-related" evidence="2">
    <location>
        <begin position="16"/>
        <end position="90"/>
    </location>
</feature>
<dbReference type="HOGENOM" id="CLU_110355_7_0_11"/>
<sequence length="100" mass="11263">MTNYFAVHYTYADGDQDIVRLRPAHREFLGSLKDQGKLVASGPYNDGHGSALILLQLGEHDGYHDAVELMDQDPFHQEGVLAGRRIRQWNPVINIFPSNS</sequence>
<dbReference type="EMBL" id="CP003924">
    <property type="protein sequence ID" value="AGS35051.1"/>
    <property type="molecule type" value="Genomic_DNA"/>
</dbReference>
<evidence type="ECO:0000313" key="4">
    <source>
        <dbReference type="Proteomes" id="UP000015388"/>
    </source>
</evidence>
<dbReference type="PATRIC" id="fig|1224163.3.peg.1583"/>
<dbReference type="STRING" id="1224163.B841_07890"/>
<dbReference type="RefSeq" id="WP_020934984.1">
    <property type="nucleotide sequence ID" value="NC_021915.1"/>
</dbReference>
<dbReference type="Gene3D" id="3.30.70.1060">
    <property type="entry name" value="Dimeric alpha+beta barrel"/>
    <property type="match status" value="1"/>
</dbReference>
<comment type="similarity">
    <text evidence="1">Belongs to the YciI family.</text>
</comment>
<proteinExistence type="inferred from homology"/>
<dbReference type="InterPro" id="IPR005545">
    <property type="entry name" value="YCII"/>
</dbReference>
<dbReference type="OrthoDB" id="8968203at2"/>
<dbReference type="eggNOG" id="COG2350">
    <property type="taxonomic scope" value="Bacteria"/>
</dbReference>
<accession>S5TJL9</accession>
<dbReference type="Proteomes" id="UP000015388">
    <property type="component" value="Chromosome"/>
</dbReference>
<dbReference type="InterPro" id="IPR011008">
    <property type="entry name" value="Dimeric_a/b-barrel"/>
</dbReference>
<name>S5TJL9_9CORY</name>
<dbReference type="AlphaFoldDB" id="S5TJL9"/>
<dbReference type="KEGG" id="cmd:B841_07890"/>
<reference evidence="3 4" key="1">
    <citation type="submission" date="2012-11" db="EMBL/GenBank/DDBJ databases">
        <title>The complete genome sequence of Corynebacterium maris Coryn-1 (=DSM 45190).</title>
        <authorList>
            <person name="Schaffert L."/>
            <person name="Albersmeier A."/>
            <person name="Kalinowski J."/>
            <person name="Ruckert C."/>
        </authorList>
    </citation>
    <scope>NUCLEOTIDE SEQUENCE [LARGE SCALE GENOMIC DNA]</scope>
    <source>
        <strain evidence="4">Coryn-1</strain>
    </source>
</reference>
<evidence type="ECO:0000259" key="2">
    <source>
        <dbReference type="Pfam" id="PF03795"/>
    </source>
</evidence>